<reference evidence="1" key="1">
    <citation type="submission" date="2014-11" db="EMBL/GenBank/DDBJ databases">
        <authorList>
            <person name="Amaro Gonzalez C."/>
        </authorList>
    </citation>
    <scope>NUCLEOTIDE SEQUENCE</scope>
</reference>
<accession>A0A0E9W0H8</accession>
<organism evidence="1">
    <name type="scientific">Anguilla anguilla</name>
    <name type="common">European freshwater eel</name>
    <name type="synonym">Muraena anguilla</name>
    <dbReference type="NCBI Taxonomy" id="7936"/>
    <lineage>
        <taxon>Eukaryota</taxon>
        <taxon>Metazoa</taxon>
        <taxon>Chordata</taxon>
        <taxon>Craniata</taxon>
        <taxon>Vertebrata</taxon>
        <taxon>Euteleostomi</taxon>
        <taxon>Actinopterygii</taxon>
        <taxon>Neopterygii</taxon>
        <taxon>Teleostei</taxon>
        <taxon>Anguilliformes</taxon>
        <taxon>Anguillidae</taxon>
        <taxon>Anguilla</taxon>
    </lineage>
</organism>
<reference evidence="1" key="2">
    <citation type="journal article" date="2015" name="Fish Shellfish Immunol.">
        <title>Early steps in the European eel (Anguilla anguilla)-Vibrio vulnificus interaction in the gills: Role of the RtxA13 toxin.</title>
        <authorList>
            <person name="Callol A."/>
            <person name="Pajuelo D."/>
            <person name="Ebbesson L."/>
            <person name="Teles M."/>
            <person name="MacKenzie S."/>
            <person name="Amaro C."/>
        </authorList>
    </citation>
    <scope>NUCLEOTIDE SEQUENCE</scope>
</reference>
<dbReference type="EMBL" id="GBXM01024698">
    <property type="protein sequence ID" value="JAH83879.1"/>
    <property type="molecule type" value="Transcribed_RNA"/>
</dbReference>
<dbReference type="AlphaFoldDB" id="A0A0E9W0H8"/>
<name>A0A0E9W0H8_ANGAN</name>
<sequence>MIIMNPQCLLTFFKFRNYALLETTMVRDNLKLVLAYGVLGGTEYFEFCSLH</sequence>
<proteinExistence type="predicted"/>
<protein>
    <submittedName>
        <fullName evidence="1">Uncharacterized protein</fullName>
    </submittedName>
</protein>
<evidence type="ECO:0000313" key="1">
    <source>
        <dbReference type="EMBL" id="JAH83879.1"/>
    </source>
</evidence>